<evidence type="ECO:0000313" key="3">
    <source>
        <dbReference type="EMBL" id="KOO35302.1"/>
    </source>
</evidence>
<feature type="region of interest" description="Disordered" evidence="2">
    <location>
        <begin position="1"/>
        <end position="45"/>
    </location>
</feature>
<dbReference type="PANTHER" id="PTHR43215">
    <property type="entry name" value="RADIAL SPOKE HEAD 1 HOMOLOG"/>
    <property type="match status" value="1"/>
</dbReference>
<feature type="compositionally biased region" description="Acidic residues" evidence="2">
    <location>
        <begin position="382"/>
        <end position="391"/>
    </location>
</feature>
<dbReference type="SMART" id="SM00698">
    <property type="entry name" value="MORN"/>
    <property type="match status" value="4"/>
</dbReference>
<protein>
    <recommendedName>
        <fullName evidence="5">Morn repeat protein</fullName>
    </recommendedName>
</protein>
<dbReference type="InterPro" id="IPR003409">
    <property type="entry name" value="MORN"/>
</dbReference>
<organism evidence="3 4">
    <name type="scientific">Chrysochromulina tobinii</name>
    <dbReference type="NCBI Taxonomy" id="1460289"/>
    <lineage>
        <taxon>Eukaryota</taxon>
        <taxon>Haptista</taxon>
        <taxon>Haptophyta</taxon>
        <taxon>Prymnesiophyceae</taxon>
        <taxon>Prymnesiales</taxon>
        <taxon>Chrysochromulinaceae</taxon>
        <taxon>Chrysochromulina</taxon>
    </lineage>
</organism>
<dbReference type="EMBL" id="JWZX01000918">
    <property type="protein sequence ID" value="KOO35302.1"/>
    <property type="molecule type" value="Genomic_DNA"/>
</dbReference>
<dbReference type="AlphaFoldDB" id="A0A0M0K9L6"/>
<evidence type="ECO:0008006" key="5">
    <source>
        <dbReference type="Google" id="ProtNLM"/>
    </source>
</evidence>
<proteinExistence type="predicted"/>
<evidence type="ECO:0000256" key="2">
    <source>
        <dbReference type="SAM" id="MobiDB-lite"/>
    </source>
</evidence>
<feature type="compositionally biased region" description="Pro residues" evidence="2">
    <location>
        <begin position="29"/>
        <end position="39"/>
    </location>
</feature>
<feature type="region of interest" description="Disordered" evidence="2">
    <location>
        <begin position="354"/>
        <end position="391"/>
    </location>
</feature>
<evidence type="ECO:0000256" key="1">
    <source>
        <dbReference type="ARBA" id="ARBA00022737"/>
    </source>
</evidence>
<dbReference type="OrthoDB" id="437960at2759"/>
<keyword evidence="4" id="KW-1185">Reference proteome</keyword>
<dbReference type="Gene3D" id="2.20.110.10">
    <property type="entry name" value="Histone H3 K4-specific methyltransferase SET7/9 N-terminal domain"/>
    <property type="match status" value="2"/>
</dbReference>
<comment type="caution">
    <text evidence="3">The sequence shown here is derived from an EMBL/GenBank/DDBJ whole genome shotgun (WGS) entry which is preliminary data.</text>
</comment>
<reference evidence="4" key="1">
    <citation type="journal article" date="2015" name="PLoS Genet.">
        <title>Genome Sequence and Transcriptome Analyses of Chrysochromulina tobin: Metabolic Tools for Enhanced Algal Fitness in the Prominent Order Prymnesiales (Haptophyceae).</title>
        <authorList>
            <person name="Hovde B.T."/>
            <person name="Deodato C.R."/>
            <person name="Hunsperger H.M."/>
            <person name="Ryken S.A."/>
            <person name="Yost W."/>
            <person name="Jha R.K."/>
            <person name="Patterson J."/>
            <person name="Monnat R.J. Jr."/>
            <person name="Barlow S.B."/>
            <person name="Starkenburg S.R."/>
            <person name="Cattolico R.A."/>
        </authorList>
    </citation>
    <scope>NUCLEOTIDE SEQUENCE</scope>
    <source>
        <strain evidence="4">CCMP291</strain>
    </source>
</reference>
<evidence type="ECO:0000313" key="4">
    <source>
        <dbReference type="Proteomes" id="UP000037460"/>
    </source>
</evidence>
<feature type="compositionally biased region" description="Low complexity" evidence="2">
    <location>
        <begin position="355"/>
        <end position="369"/>
    </location>
</feature>
<accession>A0A0M0K9L6</accession>
<gene>
    <name evidence="3" type="ORF">Ctob_011927</name>
</gene>
<dbReference type="Proteomes" id="UP000037460">
    <property type="component" value="Unassembled WGS sequence"/>
</dbReference>
<sequence length="507" mass="55032">MSSILKTFSDDDEDAEVSSLAHQAEQPVPALPPMLPAPQPCLATREPKDGAEVTDFIDPEIDTASSIYHGELAWCGLPRKGSKARPLAHGKGILTLSNGSKYEGSFQRGQRHGYGRWATDDGDVYEGDWREDEVTGAGTLNFGAGGSYKGEWVHGYPNGQGTKEECDGTKYVGQFLNDRRHGWGKLYDPHGALVREGDWKDGREYNPPPKPASKKREYKFVGRLDDMGDYYVLVAKENETIGQMAKELDRGCSPEELIEFNAKNLPCLTSKSKFRTGCEVRLPTLSCAYYLADARVAKAETEAEARVGDAHREMEVAKAEAANAKAEAANAKAEAANAKAEAAAAKAEAKALKGASEQATTSSEATTAAVGSKHQPRRPAEAEVEADVEDEAPNASAMVARLTQLDDAVSKEQAKFSQGRAQIDAVRDGPLASAVALMIPEMESALQKVREELERRDGIKRALLQAQQEHHAATEAEQVVKRRRLSAQTALMAAWHASSACKIYKDD</sequence>
<dbReference type="SUPFAM" id="SSF82185">
    <property type="entry name" value="Histone H3 K4-specific methyltransferase SET7/9 N-terminal domain"/>
    <property type="match status" value="2"/>
</dbReference>
<dbReference type="PANTHER" id="PTHR43215:SF14">
    <property type="entry name" value="RADIAL SPOKE HEAD 1 HOMOLOG"/>
    <property type="match status" value="1"/>
</dbReference>
<name>A0A0M0K9L6_9EUKA</name>
<dbReference type="Pfam" id="PF02493">
    <property type="entry name" value="MORN"/>
    <property type="match status" value="5"/>
</dbReference>
<keyword evidence="1" id="KW-0677">Repeat</keyword>